<organism evidence="2">
    <name type="scientific">uncultured Caudovirales phage</name>
    <dbReference type="NCBI Taxonomy" id="2100421"/>
    <lineage>
        <taxon>Viruses</taxon>
        <taxon>Duplodnaviria</taxon>
        <taxon>Heunggongvirae</taxon>
        <taxon>Uroviricota</taxon>
        <taxon>Caudoviricetes</taxon>
        <taxon>Peduoviridae</taxon>
        <taxon>Maltschvirus</taxon>
        <taxon>Maltschvirus maltsch</taxon>
    </lineage>
</organism>
<dbReference type="EMBL" id="LR796977">
    <property type="protein sequence ID" value="CAB4178731.1"/>
    <property type="molecule type" value="Genomic_DNA"/>
</dbReference>
<gene>
    <name evidence="1" type="ORF">UFOVP1030_14</name>
    <name evidence="2" type="ORF">UFOVP1634_27</name>
</gene>
<accession>A0A6J5SZK7</accession>
<protein>
    <submittedName>
        <fullName evidence="2">Uncharacterized protein</fullName>
    </submittedName>
</protein>
<evidence type="ECO:0000313" key="1">
    <source>
        <dbReference type="EMBL" id="CAB4178731.1"/>
    </source>
</evidence>
<dbReference type="EMBL" id="LR797497">
    <property type="protein sequence ID" value="CAB4220406.1"/>
    <property type="molecule type" value="Genomic_DNA"/>
</dbReference>
<proteinExistence type="predicted"/>
<name>A0A6J5SZK7_9CAUD</name>
<reference evidence="2" key="1">
    <citation type="submission" date="2020-05" db="EMBL/GenBank/DDBJ databases">
        <authorList>
            <person name="Chiriac C."/>
            <person name="Salcher M."/>
            <person name="Ghai R."/>
            <person name="Kavagutti S V."/>
        </authorList>
    </citation>
    <scope>NUCLEOTIDE SEQUENCE</scope>
</reference>
<sequence length="110" mass="13350">MSRSGPRPHVWIVQGEIPHSQYLSWLQMRAQANFRKELFKLTFEEFQQLWIKDWCRKGRATDCFCLTRQDPDGAWSIDNVVCIPRLEHLRRQRLYKKERKNGKQINQIYT</sequence>
<evidence type="ECO:0000313" key="2">
    <source>
        <dbReference type="EMBL" id="CAB4220406.1"/>
    </source>
</evidence>